<dbReference type="VEuPathDB" id="PlasmoDB:PmUG01_12072600"/>
<dbReference type="KEGG" id="pmal:PMUG01_12072600"/>
<protein>
    <submittedName>
        <fullName evidence="1">Uncharacterized protein</fullName>
    </submittedName>
</protein>
<dbReference type="AlphaFoldDB" id="A0A1D3SQJ1"/>
<accession>A0A1D3SQJ1</accession>
<gene>
    <name evidence="1" type="primary">PmUG01_12072600</name>
    <name evidence="1" type="ORF">PMUG01_12072600</name>
</gene>
<reference evidence="1 2" key="1">
    <citation type="submission" date="2016-06" db="EMBL/GenBank/DDBJ databases">
        <authorList>
            <consortium name="Pathogen Informatics"/>
        </authorList>
    </citation>
    <scope>NUCLEOTIDE SEQUENCE [LARGE SCALE GENOMIC DNA]</scope>
</reference>
<dbReference type="OrthoDB" id="379794at2759"/>
<keyword evidence="2" id="KW-1185">Reference proteome</keyword>
<evidence type="ECO:0000313" key="1">
    <source>
        <dbReference type="EMBL" id="SCO94128.1"/>
    </source>
</evidence>
<dbReference type="OMA" id="TICNYFY"/>
<sequence>MSLELFDDIDIIKKHYNLKNPEGATKLDENEEDRVINLPIVCKNKIAIEKEGSENHLNNYIKALKIIIRYIPFNDSIKKKITEKKLYQNLFLGRQNYNSNSNIMKEEIANNNNTDNNYDTSRENINSYPDNIKLHEDLLELYSEVDKYELILLINLITHNGNSEDIFEFLYPYYFYYIILNKLKKDNVFMLLNNFIINKKTYDKLIRTKDFSFVLFLSVLDSLKKIKNDVTTCNYFYVFIENSLKYENHLFIHIIRGMRSLYTDFYGYIQKMKENIFLFFKKNIVFSNRKILNITDNKNYILKYISLMFRLIFETLYNILDEKNFKVEQVLEYKNLYKTIIEQIKENLIYINEINYFDNFVDVHIDLYSNYVLFMDMFVYYKKKFNLEIFKLILFISNIFSDHYEELDDLSCSEKKVFIDIIFTYLKTIHKMRNYHLLKNDEILYHKFVLNRYIISIVANFSVNNIISNYIKKLNGLDTLRKFMYIDDKDPCLPEYITLAIKHIKENENFNEL</sequence>
<dbReference type="GeneID" id="39870714"/>
<dbReference type="RefSeq" id="XP_028863404.1">
    <property type="nucleotide sequence ID" value="XM_029006968.1"/>
</dbReference>
<evidence type="ECO:0000313" key="2">
    <source>
        <dbReference type="Proteomes" id="UP000219813"/>
    </source>
</evidence>
<dbReference type="EMBL" id="LT594633">
    <property type="protein sequence ID" value="SCO94128.1"/>
    <property type="molecule type" value="Genomic_DNA"/>
</dbReference>
<proteinExistence type="predicted"/>
<name>A0A1D3SQJ1_PLAMA</name>
<organism evidence="1 2">
    <name type="scientific">Plasmodium malariae</name>
    <dbReference type="NCBI Taxonomy" id="5858"/>
    <lineage>
        <taxon>Eukaryota</taxon>
        <taxon>Sar</taxon>
        <taxon>Alveolata</taxon>
        <taxon>Apicomplexa</taxon>
        <taxon>Aconoidasida</taxon>
        <taxon>Haemosporida</taxon>
        <taxon>Plasmodiidae</taxon>
        <taxon>Plasmodium</taxon>
        <taxon>Plasmodium (Plasmodium)</taxon>
    </lineage>
</organism>
<dbReference type="Proteomes" id="UP000219813">
    <property type="component" value="Chromosome 12"/>
</dbReference>